<proteinExistence type="predicted"/>
<feature type="region of interest" description="Disordered" evidence="7">
    <location>
        <begin position="1"/>
        <end position="30"/>
    </location>
</feature>
<keyword evidence="3 6" id="KW-0238">DNA-binding</keyword>
<reference evidence="9" key="1">
    <citation type="journal article" date="2020" name="Fungal Divers.">
        <title>Resolving the Mortierellaceae phylogeny through synthesis of multi-gene phylogenetics and phylogenomics.</title>
        <authorList>
            <person name="Vandepol N."/>
            <person name="Liber J."/>
            <person name="Desiro A."/>
            <person name="Na H."/>
            <person name="Kennedy M."/>
            <person name="Barry K."/>
            <person name="Grigoriev I.V."/>
            <person name="Miller A.N."/>
            <person name="O'Donnell K."/>
            <person name="Stajich J.E."/>
            <person name="Bonito G."/>
        </authorList>
    </citation>
    <scope>NUCLEOTIDE SEQUENCE</scope>
    <source>
        <strain evidence="9">REB-010B</strain>
    </source>
</reference>
<feature type="compositionally biased region" description="Acidic residues" evidence="7">
    <location>
        <begin position="526"/>
        <end position="536"/>
    </location>
</feature>
<evidence type="ECO:0000313" key="9">
    <source>
        <dbReference type="EMBL" id="KAG0315370.1"/>
    </source>
</evidence>
<dbReference type="InterPro" id="IPR001766">
    <property type="entry name" value="Fork_head_dom"/>
</dbReference>
<dbReference type="EMBL" id="JAAAIP010000543">
    <property type="protein sequence ID" value="KAG0315370.1"/>
    <property type="molecule type" value="Genomic_DNA"/>
</dbReference>
<evidence type="ECO:0000256" key="2">
    <source>
        <dbReference type="ARBA" id="ARBA00023015"/>
    </source>
</evidence>
<comment type="subcellular location">
    <subcellularLocation>
        <location evidence="1 6">Nucleus</location>
    </subcellularLocation>
</comment>
<dbReference type="GO" id="GO:0000981">
    <property type="term" value="F:DNA-binding transcription factor activity, RNA polymerase II-specific"/>
    <property type="evidence" value="ECO:0007669"/>
    <property type="project" value="TreeGrafter"/>
</dbReference>
<dbReference type="Gene3D" id="1.10.10.10">
    <property type="entry name" value="Winged helix-like DNA-binding domain superfamily/Winged helix DNA-binding domain"/>
    <property type="match status" value="1"/>
</dbReference>
<dbReference type="InterPro" id="IPR036388">
    <property type="entry name" value="WH-like_DNA-bd_sf"/>
</dbReference>
<feature type="compositionally biased region" description="Low complexity" evidence="7">
    <location>
        <begin position="210"/>
        <end position="220"/>
    </location>
</feature>
<dbReference type="PANTHER" id="PTHR45881">
    <property type="entry name" value="CHECKPOINT SUPPRESSOR 1-LIKE, ISOFORM A-RELATED"/>
    <property type="match status" value="1"/>
</dbReference>
<evidence type="ECO:0000259" key="8">
    <source>
        <dbReference type="PROSITE" id="PS50039"/>
    </source>
</evidence>
<dbReference type="SMART" id="SM00339">
    <property type="entry name" value="FH"/>
    <property type="match status" value="1"/>
</dbReference>
<name>A0A9P6RE33_9FUNG</name>
<evidence type="ECO:0000256" key="3">
    <source>
        <dbReference type="ARBA" id="ARBA00023125"/>
    </source>
</evidence>
<protein>
    <submittedName>
        <fullName evidence="9">Forkhead box protein J2</fullName>
    </submittedName>
</protein>
<evidence type="ECO:0000256" key="6">
    <source>
        <dbReference type="PROSITE-ProRule" id="PRU00089"/>
    </source>
</evidence>
<dbReference type="GO" id="GO:0005634">
    <property type="term" value="C:nucleus"/>
    <property type="evidence" value="ECO:0007669"/>
    <property type="project" value="UniProtKB-SubCell"/>
</dbReference>
<dbReference type="PROSITE" id="PS00658">
    <property type="entry name" value="FORK_HEAD_2"/>
    <property type="match status" value="1"/>
</dbReference>
<dbReference type="OrthoDB" id="5954824at2759"/>
<evidence type="ECO:0000256" key="7">
    <source>
        <dbReference type="SAM" id="MobiDB-lite"/>
    </source>
</evidence>
<comment type="caution">
    <text evidence="9">The sequence shown here is derived from an EMBL/GenBank/DDBJ whole genome shotgun (WGS) entry which is preliminary data.</text>
</comment>
<evidence type="ECO:0000256" key="5">
    <source>
        <dbReference type="ARBA" id="ARBA00023242"/>
    </source>
</evidence>
<keyword evidence="4" id="KW-0804">Transcription</keyword>
<gene>
    <name evidence="9" type="primary">FOXJ2_2</name>
    <name evidence="9" type="ORF">BGZ99_007504</name>
</gene>
<feature type="compositionally biased region" description="Basic and acidic residues" evidence="7">
    <location>
        <begin position="196"/>
        <end position="205"/>
    </location>
</feature>
<feature type="compositionally biased region" description="Polar residues" evidence="7">
    <location>
        <begin position="261"/>
        <end position="277"/>
    </location>
</feature>
<dbReference type="InterPro" id="IPR030456">
    <property type="entry name" value="TF_fork_head_CS_2"/>
</dbReference>
<sequence>MTVIEAPLTIAPASTRQQQRRRPTSPSRKPDFSYVEMITQALVDVNKPKMTLAEIYLAIVTNHPYYLDAGTGWQNSIRHCLSLNNAFTKIDRTLEEPGKGCFWALRKEGDAPKMPCRKRKGRDTASSAADLTAAARNVTARVKAVSLSSLDGMVDLSVSSNSPGSFPDSAPSPAASEDAEDAKAPRRSGRARRPPRPKEAEEYIGHARHSSATGASLSTPPSSPAPYGQENETHQSALPLRKRASSVKSEFGVFASDQEESPSALSSRKGTQDNIDLTSVPGVVTTQRIRRPPQNLAEFVSSEDFKASPCGKRQERTLQSSTSSSSLNGTSGDGTGRDKWEASKGRSESQLSFSASSKRSALLSDMDQDQDQNQDQDPTTDSTQAFEEGHERSASMPDLATAANVGGRDKEAQPATIPLSALSHSKRSSQDFSCMGTKKQRRDGKDGKVPRPGYTKRHSTNSFPSRQEILERRRRDGKREIMVASEDDYSDSDFDFLRDEQENYRLMRIRARKMQRARGWWRSSYDDDDEDEDDDEEVRRKEDAKRCGDVAGYGGCIKEEYSQAEGETLKLLMDPSVINYGFDSGDGEYILDFHQGPLFNNVTWPEFSDVKEEGASKGIHPHHTTNTLATSTNTSTATATTTTTGTGATTDTDMCGGTVSDAEMAAVVAAAVVAMGAGGETHVHMEGSVKEEIEAEDFIGWSLCE</sequence>
<feature type="compositionally biased region" description="Low complexity" evidence="7">
    <location>
        <begin position="375"/>
        <end position="384"/>
    </location>
</feature>
<keyword evidence="10" id="KW-1185">Reference proteome</keyword>
<feature type="compositionally biased region" description="Polar residues" evidence="7">
    <location>
        <begin position="348"/>
        <end position="359"/>
    </location>
</feature>
<dbReference type="InterPro" id="IPR036390">
    <property type="entry name" value="WH_DNA-bd_sf"/>
</dbReference>
<evidence type="ECO:0000256" key="1">
    <source>
        <dbReference type="ARBA" id="ARBA00004123"/>
    </source>
</evidence>
<dbReference type="AlphaFoldDB" id="A0A9P6RE33"/>
<dbReference type="GO" id="GO:0000978">
    <property type="term" value="F:RNA polymerase II cis-regulatory region sequence-specific DNA binding"/>
    <property type="evidence" value="ECO:0007669"/>
    <property type="project" value="TreeGrafter"/>
</dbReference>
<dbReference type="SUPFAM" id="SSF46785">
    <property type="entry name" value="Winged helix' DNA-binding domain"/>
    <property type="match status" value="1"/>
</dbReference>
<feature type="DNA-binding region" description="Fork-head" evidence="6">
    <location>
        <begin position="29"/>
        <end position="122"/>
    </location>
</feature>
<feature type="region of interest" description="Disordered" evidence="7">
    <location>
        <begin position="160"/>
        <end position="474"/>
    </location>
</feature>
<feature type="domain" description="Fork-head" evidence="8">
    <location>
        <begin position="29"/>
        <end position="122"/>
    </location>
</feature>
<keyword evidence="5 6" id="KW-0539">Nucleus</keyword>
<feature type="region of interest" description="Disordered" evidence="7">
    <location>
        <begin position="521"/>
        <end position="543"/>
    </location>
</feature>
<feature type="region of interest" description="Disordered" evidence="7">
    <location>
        <begin position="613"/>
        <end position="653"/>
    </location>
</feature>
<organism evidence="9 10">
    <name type="scientific">Dissophora globulifera</name>
    <dbReference type="NCBI Taxonomy" id="979702"/>
    <lineage>
        <taxon>Eukaryota</taxon>
        <taxon>Fungi</taxon>
        <taxon>Fungi incertae sedis</taxon>
        <taxon>Mucoromycota</taxon>
        <taxon>Mortierellomycotina</taxon>
        <taxon>Mortierellomycetes</taxon>
        <taxon>Mortierellales</taxon>
        <taxon>Mortierellaceae</taxon>
        <taxon>Dissophora</taxon>
    </lineage>
</organism>
<dbReference type="Proteomes" id="UP000738325">
    <property type="component" value="Unassembled WGS sequence"/>
</dbReference>
<dbReference type="Pfam" id="PF00250">
    <property type="entry name" value="Forkhead"/>
    <property type="match status" value="1"/>
</dbReference>
<feature type="compositionally biased region" description="Low complexity" evidence="7">
    <location>
        <begin position="317"/>
        <end position="330"/>
    </location>
</feature>
<feature type="compositionally biased region" description="Basic residues" evidence="7">
    <location>
        <begin position="185"/>
        <end position="195"/>
    </location>
</feature>
<feature type="compositionally biased region" description="Low complexity" evidence="7">
    <location>
        <begin position="162"/>
        <end position="176"/>
    </location>
</feature>
<accession>A0A9P6RE33</accession>
<dbReference type="CDD" id="cd00059">
    <property type="entry name" value="FH_FOX"/>
    <property type="match status" value="1"/>
</dbReference>
<dbReference type="PRINTS" id="PR00053">
    <property type="entry name" value="FORKHEAD"/>
</dbReference>
<dbReference type="PROSITE" id="PS50039">
    <property type="entry name" value="FORK_HEAD_3"/>
    <property type="match status" value="1"/>
</dbReference>
<feature type="compositionally biased region" description="Basic and acidic residues" evidence="7">
    <location>
        <begin position="335"/>
        <end position="347"/>
    </location>
</feature>
<feature type="compositionally biased region" description="Low complexity" evidence="7">
    <location>
        <begin position="624"/>
        <end position="653"/>
    </location>
</feature>
<dbReference type="PANTHER" id="PTHR45881:SF1">
    <property type="entry name" value="FORK HEAD PROTEIN HOMOLOG 2"/>
    <property type="match status" value="1"/>
</dbReference>
<evidence type="ECO:0000313" key="10">
    <source>
        <dbReference type="Proteomes" id="UP000738325"/>
    </source>
</evidence>
<keyword evidence="2" id="KW-0805">Transcription regulation</keyword>
<evidence type="ECO:0000256" key="4">
    <source>
        <dbReference type="ARBA" id="ARBA00023163"/>
    </source>
</evidence>